<dbReference type="Pfam" id="PF07681">
    <property type="entry name" value="DoxX"/>
    <property type="match status" value="1"/>
</dbReference>
<evidence type="ECO:0000313" key="6">
    <source>
        <dbReference type="EMBL" id="OHA21832.1"/>
    </source>
</evidence>
<keyword evidence="2 5" id="KW-0812">Transmembrane</keyword>
<name>A0A1G2MFQ0_9BACT</name>
<keyword evidence="4 5" id="KW-0472">Membrane</keyword>
<reference evidence="6 7" key="1">
    <citation type="journal article" date="2016" name="Nat. Commun.">
        <title>Thousands of microbial genomes shed light on interconnected biogeochemical processes in an aquifer system.</title>
        <authorList>
            <person name="Anantharaman K."/>
            <person name="Brown C.T."/>
            <person name="Hug L.A."/>
            <person name="Sharon I."/>
            <person name="Castelle C.J."/>
            <person name="Probst A.J."/>
            <person name="Thomas B.C."/>
            <person name="Singh A."/>
            <person name="Wilkins M.J."/>
            <person name="Karaoz U."/>
            <person name="Brodie E.L."/>
            <person name="Williams K.H."/>
            <person name="Hubbard S.S."/>
            <person name="Banfield J.F."/>
        </authorList>
    </citation>
    <scope>NUCLEOTIDE SEQUENCE [LARGE SCALE GENOMIC DNA]</scope>
</reference>
<dbReference type="Proteomes" id="UP000178121">
    <property type="component" value="Unassembled WGS sequence"/>
</dbReference>
<feature type="transmembrane region" description="Helical" evidence="5">
    <location>
        <begin position="71"/>
        <end position="98"/>
    </location>
</feature>
<evidence type="ECO:0000256" key="4">
    <source>
        <dbReference type="ARBA" id="ARBA00023136"/>
    </source>
</evidence>
<dbReference type="AlphaFoldDB" id="A0A1G2MFQ0"/>
<organism evidence="6 7">
    <name type="scientific">Candidatus Taylorbacteria bacterium RIFCSPHIGHO2_01_FULL_51_15</name>
    <dbReference type="NCBI Taxonomy" id="1802304"/>
    <lineage>
        <taxon>Bacteria</taxon>
        <taxon>Candidatus Tayloriibacteriota</taxon>
    </lineage>
</organism>
<feature type="transmembrane region" description="Helical" evidence="5">
    <location>
        <begin position="45"/>
        <end position="64"/>
    </location>
</feature>
<feature type="transmembrane region" description="Helical" evidence="5">
    <location>
        <begin position="110"/>
        <end position="127"/>
    </location>
</feature>
<evidence type="ECO:0008006" key="8">
    <source>
        <dbReference type="Google" id="ProtNLM"/>
    </source>
</evidence>
<keyword evidence="3 5" id="KW-1133">Transmembrane helix</keyword>
<evidence type="ECO:0000313" key="7">
    <source>
        <dbReference type="Proteomes" id="UP000178121"/>
    </source>
</evidence>
<dbReference type="GO" id="GO:0016020">
    <property type="term" value="C:membrane"/>
    <property type="evidence" value="ECO:0007669"/>
    <property type="project" value="UniProtKB-SubCell"/>
</dbReference>
<evidence type="ECO:0000256" key="1">
    <source>
        <dbReference type="ARBA" id="ARBA00004141"/>
    </source>
</evidence>
<evidence type="ECO:0000256" key="5">
    <source>
        <dbReference type="SAM" id="Phobius"/>
    </source>
</evidence>
<gene>
    <name evidence="6" type="ORF">A2849_02795</name>
</gene>
<sequence length="150" mass="16759">MGNPQRVFLFLFRVSIGWLFFYAGLSKVFDPSWSAAGYLNAAKTFSSFYAWLASPAMLPFTNFINEWGLTLIGLSLILGAFIRYGAIAGALLMLLYYFPILHGAYPNPHSFIVDEHIIYIFALLTLATSRKRAMWSIDGLRNRASSAGNS</sequence>
<feature type="transmembrane region" description="Helical" evidence="5">
    <location>
        <begin position="7"/>
        <end position="25"/>
    </location>
</feature>
<accession>A0A1G2MFQ0</accession>
<proteinExistence type="predicted"/>
<evidence type="ECO:0000256" key="3">
    <source>
        <dbReference type="ARBA" id="ARBA00022989"/>
    </source>
</evidence>
<comment type="caution">
    <text evidence="6">The sequence shown here is derived from an EMBL/GenBank/DDBJ whole genome shotgun (WGS) entry which is preliminary data.</text>
</comment>
<dbReference type="EMBL" id="MHRI01000003">
    <property type="protein sequence ID" value="OHA21832.1"/>
    <property type="molecule type" value="Genomic_DNA"/>
</dbReference>
<evidence type="ECO:0000256" key="2">
    <source>
        <dbReference type="ARBA" id="ARBA00022692"/>
    </source>
</evidence>
<protein>
    <recommendedName>
        <fullName evidence="8">DoxX subfamily</fullName>
    </recommendedName>
</protein>
<dbReference type="InterPro" id="IPR032808">
    <property type="entry name" value="DoxX"/>
</dbReference>
<comment type="subcellular location">
    <subcellularLocation>
        <location evidence="1">Membrane</location>
        <topology evidence="1">Multi-pass membrane protein</topology>
    </subcellularLocation>
</comment>